<dbReference type="PANTHER" id="PTHR37813">
    <property type="entry name" value="FELS-2 PROPHAGE PROTEIN"/>
    <property type="match status" value="1"/>
</dbReference>
<keyword evidence="2" id="KW-0175">Coiled coil</keyword>
<dbReference type="EMBL" id="RZHD01000005">
    <property type="protein sequence ID" value="RUR46215.1"/>
    <property type="molecule type" value="Genomic_DNA"/>
</dbReference>
<gene>
    <name evidence="5" type="ORF">ELY37_09505</name>
</gene>
<dbReference type="OrthoDB" id="8019720at2"/>
<dbReference type="Proteomes" id="UP000286912">
    <property type="component" value="Unassembled WGS sequence"/>
</dbReference>
<feature type="coiled-coil region" evidence="2">
    <location>
        <begin position="118"/>
        <end position="166"/>
    </location>
</feature>
<evidence type="ECO:0000256" key="3">
    <source>
        <dbReference type="SAM" id="Phobius"/>
    </source>
</evidence>
<feature type="transmembrane region" description="Helical" evidence="3">
    <location>
        <begin position="597"/>
        <end position="624"/>
    </location>
</feature>
<dbReference type="AlphaFoldDB" id="A0A3S1E7G7"/>
<feature type="domain" description="Phage tail tape measure protein" evidence="4">
    <location>
        <begin position="295"/>
        <end position="496"/>
    </location>
</feature>
<feature type="coiled-coil region" evidence="2">
    <location>
        <begin position="28"/>
        <end position="89"/>
    </location>
</feature>
<evidence type="ECO:0000313" key="6">
    <source>
        <dbReference type="Proteomes" id="UP000286912"/>
    </source>
</evidence>
<keyword evidence="6" id="KW-1185">Reference proteome</keyword>
<dbReference type="NCBIfam" id="TIGR01760">
    <property type="entry name" value="tape_meas_TP901"/>
    <property type="match status" value="1"/>
</dbReference>
<keyword evidence="3" id="KW-0812">Transmembrane</keyword>
<name>A0A3S1E7G7_9GAMM</name>
<evidence type="ECO:0000256" key="1">
    <source>
        <dbReference type="ARBA" id="ARBA00022612"/>
    </source>
</evidence>
<dbReference type="PANTHER" id="PTHR37813:SF1">
    <property type="entry name" value="FELS-2 PROPHAGE PROTEIN"/>
    <property type="match status" value="1"/>
</dbReference>
<organism evidence="5 6">
    <name type="scientific">Vreelandella populi</name>
    <dbReference type="NCBI Taxonomy" id="2498858"/>
    <lineage>
        <taxon>Bacteria</taxon>
        <taxon>Pseudomonadati</taxon>
        <taxon>Pseudomonadota</taxon>
        <taxon>Gammaproteobacteria</taxon>
        <taxon>Oceanospirillales</taxon>
        <taxon>Halomonadaceae</taxon>
        <taxon>Vreelandella</taxon>
    </lineage>
</organism>
<comment type="caution">
    <text evidence="5">The sequence shown here is derived from an EMBL/GenBank/DDBJ whole genome shotgun (WGS) entry which is preliminary data.</text>
</comment>
<reference evidence="5 6" key="1">
    <citation type="submission" date="2018-12" db="EMBL/GenBank/DDBJ databases">
        <title>three novel Halomonas strain isolated from plants.</title>
        <authorList>
            <person name="Sun C."/>
        </authorList>
    </citation>
    <scope>NUCLEOTIDE SEQUENCE [LARGE SCALE GENOMIC DNA]</scope>
    <source>
        <strain evidence="5 6">RC</strain>
    </source>
</reference>
<accession>A0A3S1E7G7</accession>
<keyword evidence="3" id="KW-0472">Membrane</keyword>
<proteinExistence type="predicted"/>
<keyword evidence="1" id="KW-1188">Viral release from host cell</keyword>
<sequence length="999" mass="106833">MSRNLRLQVMLNAVDRVTGPFKKMRDGAGKTAQAMRETQGQLKELQRQQSDLSSYRKANAAMRQNTRAMRDARERNRQYTQALDQQREAHNGIKSGLTVARREYDRLAKQLLETKKPSDQLSQSLERARGRLQRQQTEFDQSARTMREYRNRTRNAGEEVKRLTQHHATQTERIRGLKTRLDEAGISTDNLGRSSRELRTKEERLNTALQQQKRHLSEVAAQQRRLTEARDRYQNGQARVARAQGVGMGMLGTGMAQGYAASRLLNPGIAWAEQMATLQAVGRFNASDEGFQDLRQQSRDLGSTTAFSATEVGAGQEFLLRAGMSAGAIKASMKDVLALSLANNTELARAADIASNIAGAFKIDMEADGAMSRVADILSGTASRANVNLEMLGETMKYLGGAEDLKLTMEQAASMAGILGNIGVQGSQAGTTMRAMMNRLTNPAAKGAAAIENIGLQISDANGNMRAMPEILRDISQATAALGNVERKAIMQDIFGVEAGSGMAELVDAMGGGQLDEILNALADNYGENARMAETMADNIGGDLKNMRSAWEEVGISITDTNDGPLRELAQNITAILRGVGNWIKANPELAGTIAKLVAGMIALATVGGAVTMTFASILSPLLFARFAMATLGIKAGGLGKTLGWIAKTAIPWVAGALKGLLVAIGPIGWGVMAIAATAFLIYKYWEPIKAFFSGLWQQVKNAFGEGIGGVTRLLVNWSPLGLLYSGISSAINRLGIELPASLTELGSKMLEGLSTGINAGLGAARQAATNVWSSITGAFDEGIGGVTRLLINWSPFGLLHNAMVSTVERLGVSVPEGFSNLGSMIVDGIIGGITGKLGDLRESITGAASSAVGWFKDRLDIHSPSRVFAQLGGYTMQGLANGIEDDADSPLKQVRSMANRVRDAAGGLILGTGLSTGAVADIDTTGVQIDARPPLQSHVSQPSGGLIIHGGINIEVHAAPGMDEQALARLVNEQVQRALQDAERRAQASSRRNFYDND</sequence>
<evidence type="ECO:0000313" key="5">
    <source>
        <dbReference type="EMBL" id="RUR46215.1"/>
    </source>
</evidence>
<protein>
    <submittedName>
        <fullName evidence="5">Phage tail tape measure protein</fullName>
    </submittedName>
</protein>
<feature type="transmembrane region" description="Helical" evidence="3">
    <location>
        <begin position="661"/>
        <end position="683"/>
    </location>
</feature>
<dbReference type="RefSeq" id="WP_126981662.1">
    <property type="nucleotide sequence ID" value="NZ_RZHD01000005.1"/>
</dbReference>
<keyword evidence="3" id="KW-1133">Transmembrane helix</keyword>
<evidence type="ECO:0000259" key="4">
    <source>
        <dbReference type="Pfam" id="PF10145"/>
    </source>
</evidence>
<dbReference type="Pfam" id="PF10145">
    <property type="entry name" value="PhageMin_Tail"/>
    <property type="match status" value="1"/>
</dbReference>
<evidence type="ECO:0000256" key="2">
    <source>
        <dbReference type="SAM" id="Coils"/>
    </source>
</evidence>
<dbReference type="InterPro" id="IPR010090">
    <property type="entry name" value="Phage_tape_meas"/>
</dbReference>